<dbReference type="GO" id="GO:0015031">
    <property type="term" value="P:protein transport"/>
    <property type="evidence" value="ECO:0007669"/>
    <property type="project" value="UniProtKB-KW"/>
</dbReference>
<gene>
    <name evidence="4" type="ORF">DAPK24_030390</name>
</gene>
<keyword evidence="1" id="KW-0809">Transit peptide</keyword>
<dbReference type="InterPro" id="IPR050365">
    <property type="entry name" value="TIM50"/>
</dbReference>
<keyword evidence="1" id="KW-0811">Translocation</keyword>
<keyword evidence="1" id="KW-0812">Transmembrane</keyword>
<dbReference type="InterPro" id="IPR023214">
    <property type="entry name" value="HAD_sf"/>
</dbReference>
<dbReference type="SMART" id="SM00577">
    <property type="entry name" value="CPDc"/>
    <property type="match status" value="1"/>
</dbReference>
<dbReference type="Pfam" id="PF03031">
    <property type="entry name" value="NIF"/>
    <property type="match status" value="1"/>
</dbReference>
<accession>A0AAV5R4I0</accession>
<dbReference type="Gene3D" id="3.40.50.1000">
    <property type="entry name" value="HAD superfamily/HAD-like"/>
    <property type="match status" value="1"/>
</dbReference>
<dbReference type="CDD" id="cd07521">
    <property type="entry name" value="HAD_FCP1-like"/>
    <property type="match status" value="1"/>
</dbReference>
<keyword evidence="1" id="KW-0472">Membrane</keyword>
<keyword evidence="1" id="KW-0813">Transport</keyword>
<dbReference type="PANTHER" id="PTHR12210">
    <property type="entry name" value="DULLARD PROTEIN PHOSPHATASE"/>
    <property type="match status" value="1"/>
</dbReference>
<dbReference type="SUPFAM" id="SSF56784">
    <property type="entry name" value="HAD-like"/>
    <property type="match status" value="1"/>
</dbReference>
<protein>
    <recommendedName>
        <fullName evidence="1">Mitochondrial import inner membrane translocase subunit TIM50</fullName>
    </recommendedName>
</protein>
<evidence type="ECO:0000256" key="1">
    <source>
        <dbReference type="RuleBase" id="RU365079"/>
    </source>
</evidence>
<dbReference type="AlphaFoldDB" id="A0AAV5R4I0"/>
<comment type="function">
    <text evidence="1">Essential component of the TIM23 complex, a complex that mediates the translocation of transit peptide-containing proteins across the mitochondrial inner membrane.</text>
</comment>
<name>A0AAV5R4I0_PICKL</name>
<comment type="subcellular location">
    <subcellularLocation>
        <location evidence="1">Mitochondrion inner membrane</location>
        <topology evidence="1">Single-pass membrane protein</topology>
    </subcellularLocation>
</comment>
<comment type="caution">
    <text evidence="4">The sequence shown here is derived from an EMBL/GenBank/DDBJ whole genome shotgun (WGS) entry which is preliminary data.</text>
</comment>
<keyword evidence="1" id="KW-0496">Mitochondrion</keyword>
<dbReference type="Proteomes" id="UP001378960">
    <property type="component" value="Unassembled WGS sequence"/>
</dbReference>
<reference evidence="4 5" key="1">
    <citation type="journal article" date="2023" name="Elife">
        <title>Identification of key yeast species and microbe-microbe interactions impacting larval growth of Drosophila in the wild.</title>
        <authorList>
            <person name="Mure A."/>
            <person name="Sugiura Y."/>
            <person name="Maeda R."/>
            <person name="Honda K."/>
            <person name="Sakurai N."/>
            <person name="Takahashi Y."/>
            <person name="Watada M."/>
            <person name="Katoh T."/>
            <person name="Gotoh A."/>
            <person name="Gotoh Y."/>
            <person name="Taniguchi I."/>
            <person name="Nakamura K."/>
            <person name="Hayashi T."/>
            <person name="Katayama T."/>
            <person name="Uemura T."/>
            <person name="Hattori Y."/>
        </authorList>
    </citation>
    <scope>NUCLEOTIDE SEQUENCE [LARGE SCALE GENOMIC DNA]</scope>
    <source>
        <strain evidence="4 5">PK-24</strain>
    </source>
</reference>
<dbReference type="PROSITE" id="PS50969">
    <property type="entry name" value="FCP1"/>
    <property type="match status" value="1"/>
</dbReference>
<feature type="region of interest" description="Disordered" evidence="2">
    <location>
        <begin position="156"/>
        <end position="201"/>
    </location>
</feature>
<proteinExistence type="inferred from homology"/>
<feature type="transmembrane region" description="Helical" evidence="1">
    <location>
        <begin position="62"/>
        <end position="82"/>
    </location>
</feature>
<keyword evidence="1" id="KW-0653">Protein transport</keyword>
<evidence type="ECO:0000256" key="2">
    <source>
        <dbReference type="SAM" id="MobiDB-lite"/>
    </source>
</evidence>
<organism evidence="4 5">
    <name type="scientific">Pichia kluyveri</name>
    <name type="common">Yeast</name>
    <dbReference type="NCBI Taxonomy" id="36015"/>
    <lineage>
        <taxon>Eukaryota</taxon>
        <taxon>Fungi</taxon>
        <taxon>Dikarya</taxon>
        <taxon>Ascomycota</taxon>
        <taxon>Saccharomycotina</taxon>
        <taxon>Pichiomycetes</taxon>
        <taxon>Pichiales</taxon>
        <taxon>Pichiaceae</taxon>
        <taxon>Pichia</taxon>
    </lineage>
</organism>
<evidence type="ECO:0000259" key="3">
    <source>
        <dbReference type="PROSITE" id="PS50969"/>
    </source>
</evidence>
<dbReference type="GO" id="GO:0005744">
    <property type="term" value="C:TIM23 mitochondrial import inner membrane translocase complex"/>
    <property type="evidence" value="ECO:0007669"/>
    <property type="project" value="UniProtKB-UniRule"/>
</dbReference>
<dbReference type="EMBL" id="BTGB01000003">
    <property type="protein sequence ID" value="GMM46464.1"/>
    <property type="molecule type" value="Genomic_DNA"/>
</dbReference>
<comment type="similarity">
    <text evidence="1">Belongs to the TIM50 family.</text>
</comment>
<keyword evidence="5" id="KW-1185">Reference proteome</keyword>
<dbReference type="InterPro" id="IPR036412">
    <property type="entry name" value="HAD-like_sf"/>
</dbReference>
<sequence length="456" mass="52943">MNSINYITSTIHRRSSLDNLNNNININNIENDTENDNNTLNTGIDQKNINTKPHNNSIIHRILLTIYNTIIFIPKLLIYYPIYYIIKILIYPFIKFHYLLLYIFYYFTYTPPSINDTFDDSISIPNSSPLILETPPSSSSFKSSISTILEESMEFNSKNESYNDDDFKSPLDIPNPIEDPKIEKPISKQKQIKKSSSSSSSKKKKKFIFPKLLFNFNISNPPKNLTKKTLVLDLDETLIHSLSRYNSLTISKLKGKSIEVKVMGNLPTLYHIYKRPYVEEFLSIVYQWFDLICFTASIKEYADPVIDYLEEQVLMNDIMKKYIKNSKLNQPRKIFKKRYYRNSCIFMEGKGYVKDLSVLLDDNSTQNINTPTRSRTSSISSNISKSTLDYSKILIIDNSPISFVRHKDNGLMIEGWINDPDDNELINLLPLLNSLRFTSDVRCILSLKDGQRAFNY</sequence>
<keyword evidence="1" id="KW-1133">Transmembrane helix</keyword>
<feature type="domain" description="FCP1 homology" evidence="3">
    <location>
        <begin position="223"/>
        <end position="435"/>
    </location>
</feature>
<dbReference type="InterPro" id="IPR004274">
    <property type="entry name" value="FCP1_dom"/>
</dbReference>
<evidence type="ECO:0000313" key="5">
    <source>
        <dbReference type="Proteomes" id="UP001378960"/>
    </source>
</evidence>
<comment type="subunit">
    <text evidence="1">Component of the TIM23 complex.</text>
</comment>
<evidence type="ECO:0000313" key="4">
    <source>
        <dbReference type="EMBL" id="GMM46464.1"/>
    </source>
</evidence>